<dbReference type="eggNOG" id="KOG1001">
    <property type="taxonomic scope" value="Eukaryota"/>
</dbReference>
<dbReference type="PROSITE" id="PS50089">
    <property type="entry name" value="ZF_RING_2"/>
    <property type="match status" value="1"/>
</dbReference>
<dbReference type="SMART" id="SM00490">
    <property type="entry name" value="HELICc"/>
    <property type="match status" value="1"/>
</dbReference>
<keyword evidence="6" id="KW-0862">Zinc</keyword>
<dbReference type="SUPFAM" id="SSF57850">
    <property type="entry name" value="RING/U-box"/>
    <property type="match status" value="1"/>
</dbReference>
<feature type="region of interest" description="Disordered" evidence="7">
    <location>
        <begin position="1"/>
        <end position="43"/>
    </location>
</feature>
<dbReference type="Pfam" id="PF00176">
    <property type="entry name" value="SNF2-rel_dom"/>
    <property type="match status" value="1"/>
</dbReference>
<evidence type="ECO:0000256" key="2">
    <source>
        <dbReference type="ARBA" id="ARBA00022741"/>
    </source>
</evidence>
<dbReference type="HOGENOM" id="CLU_266963_0_0_1"/>
<evidence type="ECO:0000256" key="1">
    <source>
        <dbReference type="ARBA" id="ARBA00007025"/>
    </source>
</evidence>
<dbReference type="GeneID" id="24412516"/>
<keyword evidence="6" id="KW-0479">Metal-binding</keyword>
<feature type="compositionally biased region" description="Basic and acidic residues" evidence="7">
    <location>
        <begin position="252"/>
        <end position="264"/>
    </location>
</feature>
<dbReference type="Gene3D" id="3.40.50.10810">
    <property type="entry name" value="Tandem AAA-ATPase domain"/>
    <property type="match status" value="1"/>
</dbReference>
<dbReference type="Gene3D" id="3.30.40.10">
    <property type="entry name" value="Zinc/RING finger domain, C3HC4 (zinc finger)"/>
    <property type="match status" value="1"/>
</dbReference>
<feature type="region of interest" description="Disordered" evidence="7">
    <location>
        <begin position="209"/>
        <end position="297"/>
    </location>
</feature>
<gene>
    <name evidence="11" type="ORF">GLRG_07151</name>
</gene>
<dbReference type="GO" id="GO:0005634">
    <property type="term" value="C:nucleus"/>
    <property type="evidence" value="ECO:0007669"/>
    <property type="project" value="TreeGrafter"/>
</dbReference>
<evidence type="ECO:0000256" key="4">
    <source>
        <dbReference type="ARBA" id="ARBA00022806"/>
    </source>
</evidence>
<dbReference type="InterPro" id="IPR049730">
    <property type="entry name" value="SNF2/RAD54-like_C"/>
</dbReference>
<dbReference type="InterPro" id="IPR001650">
    <property type="entry name" value="Helicase_C-like"/>
</dbReference>
<feature type="compositionally biased region" description="Acidic residues" evidence="7">
    <location>
        <begin position="833"/>
        <end position="850"/>
    </location>
</feature>
<dbReference type="InterPro" id="IPR038718">
    <property type="entry name" value="SNF2-like_sf"/>
</dbReference>
<feature type="compositionally biased region" description="Acidic residues" evidence="7">
    <location>
        <begin position="1224"/>
        <end position="1262"/>
    </location>
</feature>
<feature type="compositionally biased region" description="Basic and acidic residues" evidence="7">
    <location>
        <begin position="223"/>
        <end position="234"/>
    </location>
</feature>
<protein>
    <submittedName>
        <fullName evidence="11">SNF2 family domain-containing protein</fullName>
    </submittedName>
</protein>
<evidence type="ECO:0000256" key="6">
    <source>
        <dbReference type="PROSITE-ProRule" id="PRU00175"/>
    </source>
</evidence>
<dbReference type="InterPro" id="IPR001841">
    <property type="entry name" value="Znf_RING"/>
</dbReference>
<dbReference type="SMART" id="SM00487">
    <property type="entry name" value="DEXDc"/>
    <property type="match status" value="1"/>
</dbReference>
<dbReference type="GO" id="GO:0004386">
    <property type="term" value="F:helicase activity"/>
    <property type="evidence" value="ECO:0007669"/>
    <property type="project" value="UniProtKB-KW"/>
</dbReference>
<keyword evidence="4" id="KW-0347">Helicase</keyword>
<dbReference type="PANTHER" id="PTHR45626:SF17">
    <property type="entry name" value="HELICASE-LIKE TRANSCRIPTION FACTOR"/>
    <property type="match status" value="1"/>
</dbReference>
<reference evidence="12" key="1">
    <citation type="journal article" date="2012" name="Nat. Genet.">
        <title>Lifestyle transitions in plant pathogenic Colletotrichum fungi deciphered by genome and transcriptome analyses.</title>
        <authorList>
            <person name="O'Connell R.J."/>
            <person name="Thon M.R."/>
            <person name="Hacquard S."/>
            <person name="Amyotte S.G."/>
            <person name="Kleemann J."/>
            <person name="Torres M.F."/>
            <person name="Damm U."/>
            <person name="Buiate E.A."/>
            <person name="Epstein L."/>
            <person name="Alkan N."/>
            <person name="Altmueller J."/>
            <person name="Alvarado-Balderrama L."/>
            <person name="Bauser C.A."/>
            <person name="Becker C."/>
            <person name="Birren B.W."/>
            <person name="Chen Z."/>
            <person name="Choi J."/>
            <person name="Crouch J.A."/>
            <person name="Duvick J.P."/>
            <person name="Farman M.A."/>
            <person name="Gan P."/>
            <person name="Heiman D."/>
            <person name="Henrissat B."/>
            <person name="Howard R.J."/>
            <person name="Kabbage M."/>
            <person name="Koch C."/>
            <person name="Kracher B."/>
            <person name="Kubo Y."/>
            <person name="Law A.D."/>
            <person name="Lebrun M.-H."/>
            <person name="Lee Y.-H."/>
            <person name="Miyara I."/>
            <person name="Moore N."/>
            <person name="Neumann U."/>
            <person name="Nordstroem K."/>
            <person name="Panaccione D.G."/>
            <person name="Panstruga R."/>
            <person name="Place M."/>
            <person name="Proctor R.H."/>
            <person name="Prusky D."/>
            <person name="Rech G."/>
            <person name="Reinhardt R."/>
            <person name="Rollins J.A."/>
            <person name="Rounsley S."/>
            <person name="Schardl C.L."/>
            <person name="Schwartz D.C."/>
            <person name="Shenoy N."/>
            <person name="Shirasu K."/>
            <person name="Sikhakolli U.R."/>
            <person name="Stueber K."/>
            <person name="Sukno S.A."/>
            <person name="Sweigard J.A."/>
            <person name="Takano Y."/>
            <person name="Takahara H."/>
            <person name="Trail F."/>
            <person name="van der Does H.C."/>
            <person name="Voll L.M."/>
            <person name="Will I."/>
            <person name="Young S."/>
            <person name="Zeng Q."/>
            <person name="Zhang J."/>
            <person name="Zhou S."/>
            <person name="Dickman M.B."/>
            <person name="Schulze-Lefert P."/>
            <person name="Ver Loren van Themaat E."/>
            <person name="Ma L.-J."/>
            <person name="Vaillancourt L.J."/>
        </authorList>
    </citation>
    <scope>NUCLEOTIDE SEQUENCE [LARGE SCALE GENOMIC DNA]</scope>
    <source>
        <strain evidence="12">M1.001 / M2 / FGSC 10212</strain>
    </source>
</reference>
<dbReference type="GO" id="GO:0005524">
    <property type="term" value="F:ATP binding"/>
    <property type="evidence" value="ECO:0007669"/>
    <property type="project" value="UniProtKB-KW"/>
</dbReference>
<comment type="similarity">
    <text evidence="1">Belongs to the SNF2/RAD54 helicase family.</text>
</comment>
<dbReference type="Gene3D" id="3.40.50.300">
    <property type="entry name" value="P-loop containing nucleotide triphosphate hydrolases"/>
    <property type="match status" value="1"/>
</dbReference>
<dbReference type="GO" id="GO:0016787">
    <property type="term" value="F:hydrolase activity"/>
    <property type="evidence" value="ECO:0007669"/>
    <property type="project" value="UniProtKB-KW"/>
</dbReference>
<feature type="region of interest" description="Disordered" evidence="7">
    <location>
        <begin position="825"/>
        <end position="865"/>
    </location>
</feature>
<dbReference type="VEuPathDB" id="FungiDB:GLRG_07151"/>
<feature type="domain" description="Helicase ATP-binding" evidence="9">
    <location>
        <begin position="403"/>
        <end position="597"/>
    </location>
</feature>
<organism evidence="12">
    <name type="scientific">Colletotrichum graminicola (strain M1.001 / M2 / FGSC 10212)</name>
    <name type="common">Maize anthracnose fungus</name>
    <name type="synonym">Glomerella graminicola</name>
    <dbReference type="NCBI Taxonomy" id="645133"/>
    <lineage>
        <taxon>Eukaryota</taxon>
        <taxon>Fungi</taxon>
        <taxon>Dikarya</taxon>
        <taxon>Ascomycota</taxon>
        <taxon>Pezizomycotina</taxon>
        <taxon>Sordariomycetes</taxon>
        <taxon>Hypocreomycetidae</taxon>
        <taxon>Glomerellales</taxon>
        <taxon>Glomerellaceae</taxon>
        <taxon>Colletotrichum</taxon>
        <taxon>Colletotrichum graminicola species complex</taxon>
    </lineage>
</organism>
<feature type="compositionally biased region" description="Acidic residues" evidence="7">
    <location>
        <begin position="977"/>
        <end position="989"/>
    </location>
</feature>
<evidence type="ECO:0000256" key="3">
    <source>
        <dbReference type="ARBA" id="ARBA00022801"/>
    </source>
</evidence>
<dbReference type="PROSITE" id="PS51192">
    <property type="entry name" value="HELICASE_ATP_BIND_1"/>
    <property type="match status" value="1"/>
</dbReference>
<feature type="region of interest" description="Disordered" evidence="7">
    <location>
        <begin position="1220"/>
        <end position="1262"/>
    </location>
</feature>
<keyword evidence="5" id="KW-0067">ATP-binding</keyword>
<dbReference type="Proteomes" id="UP000008782">
    <property type="component" value="Unassembled WGS sequence"/>
</dbReference>
<dbReference type="Pfam" id="PF00271">
    <property type="entry name" value="Helicase_C"/>
    <property type="match status" value="1"/>
</dbReference>
<dbReference type="GO" id="GO:0008270">
    <property type="term" value="F:zinc ion binding"/>
    <property type="evidence" value="ECO:0007669"/>
    <property type="project" value="UniProtKB-KW"/>
</dbReference>
<dbReference type="AlphaFoldDB" id="E3QMB9"/>
<feature type="domain" description="Helicase C-terminal" evidence="10">
    <location>
        <begin position="1043"/>
        <end position="1193"/>
    </location>
</feature>
<proteinExistence type="inferred from homology"/>
<dbReference type="InterPro" id="IPR013083">
    <property type="entry name" value="Znf_RING/FYVE/PHD"/>
</dbReference>
<name>E3QMB9_COLGM</name>
<keyword evidence="12" id="KW-1185">Reference proteome</keyword>
<dbReference type="InterPro" id="IPR000330">
    <property type="entry name" value="SNF2_N"/>
</dbReference>
<keyword evidence="2" id="KW-0547">Nucleotide-binding</keyword>
<dbReference type="InterPro" id="IPR014001">
    <property type="entry name" value="Helicase_ATP-bd"/>
</dbReference>
<dbReference type="PROSITE" id="PS51194">
    <property type="entry name" value="HELICASE_CTER"/>
    <property type="match status" value="1"/>
</dbReference>
<dbReference type="PANTHER" id="PTHR45626">
    <property type="entry name" value="TRANSCRIPTION TERMINATION FACTOR 2-RELATED"/>
    <property type="match status" value="1"/>
</dbReference>
<evidence type="ECO:0000256" key="7">
    <source>
        <dbReference type="SAM" id="MobiDB-lite"/>
    </source>
</evidence>
<keyword evidence="3" id="KW-0378">Hydrolase</keyword>
<accession>E3QMB9</accession>
<sequence length="1262" mass="143661">MSSTADDHNKSARRRKGPFLDDTESDSDIDMPSHYKTPRRANRDQIQELDFFHESIEDSTNDIRNENHVLRNTGHVACPSHSAELSDLFVTKPEGQDDIALPEKDKIRIKSEPDIDEEPELMIIDHAAASSEAQAKWSVPRPPSVIDLVTAVKQEPLFNDEPMLLDLGSQSSLKSLKGRKKELESKALKGALTSSELNEMMHIMAQLSQPAKAPTTLTLPDPSPHEQAPRQKNDKRQRRKRQAPAADAAEYWARREKKEQERNAKNQGRRGGAHNAKNKTNQAKGSDSDDSDPEEKNNRQIEELLERYDAIQHRADQGDLPAAPAITATRTDDQLKQMQEAAPEYFDKVLIVKQKQELKQSTKAWGARAVHAKGGKWEVRGLITPLLNHQLIMGAWMMGRELKTTPNLPRGGILADAMGLGKTLETLSCIVGNQASESLKDAGKGATLVICPSGQMISQWMSEVKKHCNKGFSRRIVHFKAGDKMDVDSLSSFNIVFATYHQLRASTPSAKDRENMQKKLTDPDEYKNWLEEQTGVLHRIQWYRVVLDEAHCIKNHLTHAAFACCELNAKHRWAVSGTPLINASSGKFSLLILRRTLTDSFEELFSYLKFIRCSQIGDFNGYLDKYDSGPKARKRRDRLAHQVIATDMFRTQGDYFLGQPIMNLPNTHPTHQYLSLSAEEVVVFRMVERWFRNELNHDLEEGTAVVRIRFYLVMLLRLRQAATHPFLLESVMRDHFSLEDLRATKEKLEALKGGATVYSQIGPWTQRQKVRDERIPKVFEEAEKVEQERLEDARKESLEALKVRLGEYDEQDEAQTSNLQNTTITGNGAIVTDDSDEVESQDEIEEDEDGMVPQKLASSSVNPEVELDTTDPIAEDEPQLDPFGRSEFGLHFDMTKQIEYLERLKELEAVACVVCKKKPPKKPVKGRCGCYFCNRCVMAHLADKVYYALLTTRKSRTCPKCRRIIGPLKPLQTFNGDETDEERENDSDMSQESVNEKDYTRGFDYNKFQHTESCERNKKPSRFLQISDRRPNVPLTPSAKMTALKETVLRWQAEAPEDKIIIFSQFAVVMKIIGRVLESEGICFAYLSGKQNTEQRNKAVSEFQNGEEVKVLIVSLRAGGQCLNLERGNRVILMELWWNHAVEQQAFARVFRIGQSKETHFLRFVVKTPIENRMLEMQVGKILAIDNALQDETVRAPKIGLEEIASLLGRVTWREGGVMHIEPDDYDDDYEDSPRNEEEESDLDDLVVPDDVVEYEDDEDDE</sequence>
<dbReference type="OrthoDB" id="448448at2759"/>
<dbReference type="InterPro" id="IPR027417">
    <property type="entry name" value="P-loop_NTPase"/>
</dbReference>
<evidence type="ECO:0000259" key="9">
    <source>
        <dbReference type="PROSITE" id="PS51192"/>
    </source>
</evidence>
<dbReference type="GO" id="GO:0006281">
    <property type="term" value="P:DNA repair"/>
    <property type="evidence" value="ECO:0007669"/>
    <property type="project" value="TreeGrafter"/>
</dbReference>
<dbReference type="STRING" id="645133.E3QMB9"/>
<dbReference type="CDD" id="cd18008">
    <property type="entry name" value="DEXDc_SHPRH-like"/>
    <property type="match status" value="1"/>
</dbReference>
<evidence type="ECO:0000313" key="11">
    <source>
        <dbReference type="EMBL" id="EFQ32007.1"/>
    </source>
</evidence>
<evidence type="ECO:0000259" key="10">
    <source>
        <dbReference type="PROSITE" id="PS51194"/>
    </source>
</evidence>
<evidence type="ECO:0000313" key="12">
    <source>
        <dbReference type="Proteomes" id="UP000008782"/>
    </source>
</evidence>
<evidence type="ECO:0000256" key="5">
    <source>
        <dbReference type="ARBA" id="ARBA00022840"/>
    </source>
</evidence>
<feature type="domain" description="RING-type" evidence="8">
    <location>
        <begin position="912"/>
        <end position="962"/>
    </location>
</feature>
<feature type="region of interest" description="Disordered" evidence="7">
    <location>
        <begin position="972"/>
        <end position="995"/>
    </location>
</feature>
<feature type="compositionally biased region" description="Basic and acidic residues" evidence="7">
    <location>
        <begin position="1"/>
        <end position="10"/>
    </location>
</feature>
<dbReference type="CDD" id="cd18793">
    <property type="entry name" value="SF2_C_SNF"/>
    <property type="match status" value="1"/>
</dbReference>
<evidence type="ECO:0000259" key="8">
    <source>
        <dbReference type="PROSITE" id="PS50089"/>
    </source>
</evidence>
<dbReference type="GO" id="GO:0008094">
    <property type="term" value="F:ATP-dependent activity, acting on DNA"/>
    <property type="evidence" value="ECO:0007669"/>
    <property type="project" value="TreeGrafter"/>
</dbReference>
<dbReference type="InterPro" id="IPR050628">
    <property type="entry name" value="SNF2_RAD54_helicase_TF"/>
</dbReference>
<keyword evidence="6" id="KW-0863">Zinc-finger</keyword>
<dbReference type="RefSeq" id="XP_008096027.1">
    <property type="nucleotide sequence ID" value="XM_008097836.1"/>
</dbReference>
<dbReference type="SUPFAM" id="SSF52540">
    <property type="entry name" value="P-loop containing nucleoside triphosphate hydrolases"/>
    <property type="match status" value="2"/>
</dbReference>
<dbReference type="EMBL" id="GG697359">
    <property type="protein sequence ID" value="EFQ32007.1"/>
    <property type="molecule type" value="Genomic_DNA"/>
</dbReference>